<dbReference type="RefSeq" id="WP_317491430.1">
    <property type="nucleotide sequence ID" value="NZ_CP136051.1"/>
</dbReference>
<gene>
    <name evidence="1" type="ORF">RT717_09135</name>
</gene>
<evidence type="ECO:0008006" key="3">
    <source>
        <dbReference type="Google" id="ProtNLM"/>
    </source>
</evidence>
<protein>
    <recommendedName>
        <fullName evidence="3">TerB family tellurite resistance protein</fullName>
    </recommendedName>
</protein>
<dbReference type="Gene3D" id="1.10.3680.10">
    <property type="entry name" value="TerB-like"/>
    <property type="match status" value="1"/>
</dbReference>
<dbReference type="EMBL" id="CP136051">
    <property type="protein sequence ID" value="WOK08798.1"/>
    <property type="molecule type" value="Genomic_DNA"/>
</dbReference>
<dbReference type="Proteomes" id="UP001302349">
    <property type="component" value="Chromosome"/>
</dbReference>
<name>A0ABZ0IWQ0_9BACT</name>
<reference evidence="1 2" key="1">
    <citation type="journal article" date="2023" name="Microbiol. Resour. Announc.">
        <title>Complete Genome Sequence of Imperialibacter roseus strain P4T.</title>
        <authorList>
            <person name="Tizabi D.R."/>
            <person name="Bachvaroff T."/>
            <person name="Hill R.T."/>
        </authorList>
    </citation>
    <scope>NUCLEOTIDE SEQUENCE [LARGE SCALE GENOMIC DNA]</scope>
    <source>
        <strain evidence="1 2">P4T</strain>
    </source>
</reference>
<evidence type="ECO:0000313" key="2">
    <source>
        <dbReference type="Proteomes" id="UP001302349"/>
    </source>
</evidence>
<dbReference type="InterPro" id="IPR029024">
    <property type="entry name" value="TerB-like"/>
</dbReference>
<dbReference type="SUPFAM" id="SSF158682">
    <property type="entry name" value="TerB-like"/>
    <property type="match status" value="1"/>
</dbReference>
<dbReference type="CDD" id="cd07177">
    <property type="entry name" value="terB_like"/>
    <property type="match status" value="1"/>
</dbReference>
<proteinExistence type="predicted"/>
<accession>A0ABZ0IWQ0</accession>
<sequence length="128" mass="14332">MDYVLRKQVSLLIELALSDNKFDLSEKAYLMKFASSRGAKNSEIARMINNPTPTGSLEMLNLTQKIELMLSCGRVVVADGVIEPEEQTFMYEVAKKMGFKKGVVDYLLKNVTTLPETELKEGFLTFAG</sequence>
<keyword evidence="2" id="KW-1185">Reference proteome</keyword>
<organism evidence="1 2">
    <name type="scientific">Imperialibacter roseus</name>
    <dbReference type="NCBI Taxonomy" id="1324217"/>
    <lineage>
        <taxon>Bacteria</taxon>
        <taxon>Pseudomonadati</taxon>
        <taxon>Bacteroidota</taxon>
        <taxon>Cytophagia</taxon>
        <taxon>Cytophagales</taxon>
        <taxon>Flammeovirgaceae</taxon>
        <taxon>Imperialibacter</taxon>
    </lineage>
</organism>
<evidence type="ECO:0000313" key="1">
    <source>
        <dbReference type="EMBL" id="WOK08798.1"/>
    </source>
</evidence>